<name>A0A402WFH2_SALER</name>
<keyword evidence="1" id="KW-0812">Transmembrane</keyword>
<proteinExistence type="predicted"/>
<feature type="transmembrane region" description="Helical" evidence="1">
    <location>
        <begin position="44"/>
        <end position="65"/>
    </location>
</feature>
<reference evidence="2" key="1">
    <citation type="submission" date="2018-07" db="EMBL/GenBank/DDBJ databases">
        <authorList>
            <consortium name="GenomeTrakr network: Whole genome sequencing for foodborne pathogen traceback"/>
        </authorList>
    </citation>
    <scope>NUCLEOTIDE SEQUENCE [LARGE SCALE GENOMIC DNA]</scope>
    <source>
        <strain evidence="2">CFSAN048114</strain>
    </source>
</reference>
<comment type="caution">
    <text evidence="2">The sequence shown here is derived from an EMBL/GenBank/DDBJ whole genome shotgun (WGS) entry which is preliminary data.</text>
</comment>
<evidence type="ECO:0000256" key="1">
    <source>
        <dbReference type="SAM" id="Phobius"/>
    </source>
</evidence>
<gene>
    <name evidence="2" type="ORF">A7E06_12605</name>
</gene>
<feature type="transmembrane region" description="Helical" evidence="1">
    <location>
        <begin position="16"/>
        <end position="37"/>
    </location>
</feature>
<dbReference type="Proteomes" id="UP000839530">
    <property type="component" value="Unassembled WGS sequence"/>
</dbReference>
<feature type="transmembrane region" description="Helical" evidence="1">
    <location>
        <begin position="71"/>
        <end position="94"/>
    </location>
</feature>
<accession>A0A402WFH2</accession>
<keyword evidence="1" id="KW-1133">Transmembrane helix</keyword>
<keyword evidence="1" id="KW-0472">Membrane</keyword>
<protein>
    <submittedName>
        <fullName evidence="2">Uncharacterized protein</fullName>
    </submittedName>
</protein>
<organism evidence="2">
    <name type="scientific">Salmonella enterica</name>
    <name type="common">Salmonella choleraesuis</name>
    <dbReference type="NCBI Taxonomy" id="28901"/>
    <lineage>
        <taxon>Bacteria</taxon>
        <taxon>Pseudomonadati</taxon>
        <taxon>Pseudomonadota</taxon>
        <taxon>Gammaproteobacteria</taxon>
        <taxon>Enterobacterales</taxon>
        <taxon>Enterobacteriaceae</taxon>
        <taxon>Salmonella</taxon>
    </lineage>
</organism>
<dbReference type="EMBL" id="RSUV01000008">
    <property type="protein sequence ID" value="MIV44340.1"/>
    <property type="molecule type" value="Genomic_DNA"/>
</dbReference>
<evidence type="ECO:0000313" key="2">
    <source>
        <dbReference type="EMBL" id="MIV44340.1"/>
    </source>
</evidence>
<sequence>MKEDIWDKLDERLEEIIYIVVFLLMAAWVVFCCWWFFIDSDLSLLAGGVSFIVLTGFLCAAMFLIGEPLAFLILVALGVVYALYKLLVMLWRGIVRTVRHYRRHDK</sequence>
<dbReference type="AlphaFoldDB" id="A0A402WFH2"/>